<dbReference type="AlphaFoldDB" id="A0A4Y2RJ86"/>
<accession>A0A4Y2RJ86</accession>
<evidence type="ECO:0000313" key="2">
    <source>
        <dbReference type="Proteomes" id="UP000499080"/>
    </source>
</evidence>
<organism evidence="1 2">
    <name type="scientific">Araneus ventricosus</name>
    <name type="common">Orbweaver spider</name>
    <name type="synonym">Epeira ventricosa</name>
    <dbReference type="NCBI Taxonomy" id="182803"/>
    <lineage>
        <taxon>Eukaryota</taxon>
        <taxon>Metazoa</taxon>
        <taxon>Ecdysozoa</taxon>
        <taxon>Arthropoda</taxon>
        <taxon>Chelicerata</taxon>
        <taxon>Arachnida</taxon>
        <taxon>Araneae</taxon>
        <taxon>Araneomorphae</taxon>
        <taxon>Entelegynae</taxon>
        <taxon>Araneoidea</taxon>
        <taxon>Araneidae</taxon>
        <taxon>Araneus</taxon>
    </lineage>
</organism>
<protein>
    <submittedName>
        <fullName evidence="1">Uncharacterized protein</fullName>
    </submittedName>
</protein>
<dbReference type="Proteomes" id="UP000499080">
    <property type="component" value="Unassembled WGS sequence"/>
</dbReference>
<dbReference type="EMBL" id="BGPR01145465">
    <property type="protein sequence ID" value="GBN75844.1"/>
    <property type="molecule type" value="Genomic_DNA"/>
</dbReference>
<name>A0A4Y2RJ86_ARAVE</name>
<keyword evidence="2" id="KW-1185">Reference proteome</keyword>
<evidence type="ECO:0000313" key="1">
    <source>
        <dbReference type="EMBL" id="GBN75844.1"/>
    </source>
</evidence>
<comment type="caution">
    <text evidence="1">The sequence shown here is derived from an EMBL/GenBank/DDBJ whole genome shotgun (WGS) entry which is preliminary data.</text>
</comment>
<proteinExistence type="predicted"/>
<sequence length="116" mass="13603">MHQVHIHGGFFSGIGFRNRKHLALKPRPYNQVTAARIQIEHFFPPIHSNFETMHFCQRSYQDINAEPLATSSTAFFAVLLQNLRNAALQENSSEGKGPWKETRKRRCLWKYRNVMF</sequence>
<reference evidence="1 2" key="1">
    <citation type="journal article" date="2019" name="Sci. Rep.">
        <title>Orb-weaving spider Araneus ventricosus genome elucidates the spidroin gene catalogue.</title>
        <authorList>
            <person name="Kono N."/>
            <person name="Nakamura H."/>
            <person name="Ohtoshi R."/>
            <person name="Moran D.A.P."/>
            <person name="Shinohara A."/>
            <person name="Yoshida Y."/>
            <person name="Fujiwara M."/>
            <person name="Mori M."/>
            <person name="Tomita M."/>
            <person name="Arakawa K."/>
        </authorList>
    </citation>
    <scope>NUCLEOTIDE SEQUENCE [LARGE SCALE GENOMIC DNA]</scope>
</reference>
<gene>
    <name evidence="1" type="ORF">AVEN_114767_1</name>
</gene>